<dbReference type="AlphaFoldDB" id="A0AA51YLK6"/>
<evidence type="ECO:0000313" key="3">
    <source>
        <dbReference type="Proteomes" id="UP001182908"/>
    </source>
</evidence>
<dbReference type="Proteomes" id="UP001182908">
    <property type="component" value="Chromosome"/>
</dbReference>
<feature type="transmembrane region" description="Helical" evidence="1">
    <location>
        <begin position="102"/>
        <end position="124"/>
    </location>
</feature>
<reference evidence="2 3" key="1">
    <citation type="submission" date="2023-08" db="EMBL/GenBank/DDBJ databases">
        <title>Methanolobus mangrovi sp. nov. and Methanolobus sediminis sp. nov, two novel methylotrophic methanogens isolated from mangrove sediments in China.</title>
        <authorList>
            <person name="Zhou J."/>
        </authorList>
    </citation>
    <scope>NUCLEOTIDE SEQUENCE [LARGE SCALE GENOMIC DNA]</scope>
    <source>
        <strain evidence="2 3">FTZ6</strain>
    </source>
</reference>
<dbReference type="EMBL" id="CP133592">
    <property type="protein sequence ID" value="WMW25079.1"/>
    <property type="molecule type" value="Genomic_DNA"/>
</dbReference>
<keyword evidence="1" id="KW-1133">Transmembrane helix</keyword>
<keyword evidence="1" id="KW-0812">Transmembrane</keyword>
<accession>A0AA51YLK6</accession>
<dbReference type="RefSeq" id="WP_309310887.1">
    <property type="nucleotide sequence ID" value="NZ_CP133592.1"/>
</dbReference>
<gene>
    <name evidence="2" type="ORF">RE474_13505</name>
</gene>
<dbReference type="GeneID" id="84233752"/>
<organism evidence="2 3">
    <name type="scientific">Methanolobus sediminis</name>
    <dbReference type="NCBI Taxonomy" id="3072978"/>
    <lineage>
        <taxon>Archaea</taxon>
        <taxon>Methanobacteriati</taxon>
        <taxon>Methanobacteriota</taxon>
        <taxon>Stenosarchaea group</taxon>
        <taxon>Methanomicrobia</taxon>
        <taxon>Methanosarcinales</taxon>
        <taxon>Methanosarcinaceae</taxon>
        <taxon>Methanolobus</taxon>
    </lineage>
</organism>
<evidence type="ECO:0000313" key="2">
    <source>
        <dbReference type="EMBL" id="WMW25079.1"/>
    </source>
</evidence>
<sequence>MDVKISGTILNSKNNEPIALAKIRLKVGDKEIGALFFTDEHGNYEFQSDEDYIGQTLKYIIEKDGFEEKTFSTFIDKDQIEKKFLLRENEALKEKFATLKGFVYGIIIISAIITILAAILIGSAPVAKYDTNITTVGLNDKVTIDVTIDKKWDWMPFVNPNWELQSEDQWILFDKSDGNEPSTKLDGNKSETVQITLLTPDFQFSPGKREVNFYLVNTKLDFFDFIDLKFFADAMPINLDVTDEKKKPDLDITVEPTSEDPQKFIISIKNVGDGAPWWTLRSDKTWIEMWSDSDGTEKYDSNERRSDDGEVYFVINMSNIKEKDELVEGRITLGYNNEGKDMIHVFVCKKESSFKINTTIESWYLPDYYNKTVTEPQQPDICAV</sequence>
<protein>
    <submittedName>
        <fullName evidence="2">Uncharacterized protein</fullName>
    </submittedName>
</protein>
<keyword evidence="3" id="KW-1185">Reference proteome</keyword>
<evidence type="ECO:0000256" key="1">
    <source>
        <dbReference type="SAM" id="Phobius"/>
    </source>
</evidence>
<name>A0AA51YLK6_9EURY</name>
<proteinExistence type="predicted"/>
<dbReference type="KEGG" id="mseb:RE474_13505"/>
<keyword evidence="1" id="KW-0472">Membrane</keyword>